<dbReference type="InterPro" id="IPR050228">
    <property type="entry name" value="Carboxylesterase_BioH"/>
</dbReference>
<comment type="caution">
    <text evidence="3">The sequence shown here is derived from an EMBL/GenBank/DDBJ whole genome shotgun (WGS) entry which is preliminary data.</text>
</comment>
<accession>A0A938YI12</accession>
<feature type="region of interest" description="Disordered" evidence="1">
    <location>
        <begin position="1"/>
        <end position="22"/>
    </location>
</feature>
<keyword evidence="4" id="KW-1185">Reference proteome</keyword>
<keyword evidence="3" id="KW-0378">Hydrolase</keyword>
<dbReference type="Pfam" id="PF12697">
    <property type="entry name" value="Abhydrolase_6"/>
    <property type="match status" value="1"/>
</dbReference>
<dbReference type="EMBL" id="JAERWL010000002">
    <property type="protein sequence ID" value="MBM9474986.1"/>
    <property type="molecule type" value="Genomic_DNA"/>
</dbReference>
<proteinExistence type="predicted"/>
<dbReference type="SUPFAM" id="SSF53474">
    <property type="entry name" value="alpha/beta-Hydrolases"/>
    <property type="match status" value="1"/>
</dbReference>
<evidence type="ECO:0000256" key="1">
    <source>
        <dbReference type="SAM" id="MobiDB-lite"/>
    </source>
</evidence>
<evidence type="ECO:0000313" key="4">
    <source>
        <dbReference type="Proteomes" id="UP000663801"/>
    </source>
</evidence>
<evidence type="ECO:0000313" key="3">
    <source>
        <dbReference type="EMBL" id="MBM9474986.1"/>
    </source>
</evidence>
<dbReference type="GO" id="GO:0016787">
    <property type="term" value="F:hydrolase activity"/>
    <property type="evidence" value="ECO:0007669"/>
    <property type="project" value="UniProtKB-KW"/>
</dbReference>
<dbReference type="Proteomes" id="UP000663801">
    <property type="component" value="Unassembled WGS sequence"/>
</dbReference>
<organism evidence="3 4">
    <name type="scientific">Nakamurella flavida</name>
    <dbReference type="NCBI Taxonomy" id="363630"/>
    <lineage>
        <taxon>Bacteria</taxon>
        <taxon>Bacillati</taxon>
        <taxon>Actinomycetota</taxon>
        <taxon>Actinomycetes</taxon>
        <taxon>Nakamurellales</taxon>
        <taxon>Nakamurellaceae</taxon>
        <taxon>Nakamurella</taxon>
    </lineage>
</organism>
<protein>
    <submittedName>
        <fullName evidence="3">Alpha/beta fold hydrolase</fullName>
    </submittedName>
</protein>
<sequence>MADQLTPTAATRRTLPSPVGPLAALRADPPGDRAGAILLVPGYTGSKEDFAVLLDPLAAAGFTAVALDQPGQLDSPGPDDETAYTPDALGAVVAAVLADLTDELGTPPVLLGHSYGGLVSRAAVIGGARPAGLVLFCSGPGRLGDPVRVAALESGEPLMRAHGREVVFDAREAQLAAQGPVRSPELQAFHRRRFLGSSQAGLLGMGTALLVEPDRSAELAGVLTVNGIPVAVVAGDADDAWPLTAQAGMAATLGTELVIVPDAGHSAAADNPEGVLEVLVPLLRAWS</sequence>
<feature type="compositionally biased region" description="Polar residues" evidence="1">
    <location>
        <begin position="1"/>
        <end position="11"/>
    </location>
</feature>
<dbReference type="PANTHER" id="PTHR43194">
    <property type="entry name" value="HYDROLASE ALPHA/BETA FOLD FAMILY"/>
    <property type="match status" value="1"/>
</dbReference>
<gene>
    <name evidence="3" type="ORF">JL107_00875</name>
</gene>
<dbReference type="PANTHER" id="PTHR43194:SF5">
    <property type="entry name" value="PIMELOYL-[ACYL-CARRIER PROTEIN] METHYL ESTER ESTERASE"/>
    <property type="match status" value="1"/>
</dbReference>
<reference evidence="3" key="1">
    <citation type="submission" date="2021-01" db="EMBL/GenBank/DDBJ databases">
        <title>KCTC 19127 draft genome.</title>
        <authorList>
            <person name="An D."/>
        </authorList>
    </citation>
    <scope>NUCLEOTIDE SEQUENCE</scope>
    <source>
        <strain evidence="3">KCTC 19127</strain>
    </source>
</reference>
<dbReference type="AlphaFoldDB" id="A0A938YI12"/>
<dbReference type="InterPro" id="IPR000073">
    <property type="entry name" value="AB_hydrolase_1"/>
</dbReference>
<evidence type="ECO:0000259" key="2">
    <source>
        <dbReference type="Pfam" id="PF12697"/>
    </source>
</evidence>
<feature type="domain" description="AB hydrolase-1" evidence="2">
    <location>
        <begin position="37"/>
        <end position="277"/>
    </location>
</feature>
<dbReference type="Gene3D" id="3.40.50.1820">
    <property type="entry name" value="alpha/beta hydrolase"/>
    <property type="match status" value="1"/>
</dbReference>
<name>A0A938YI12_9ACTN</name>
<dbReference type="InterPro" id="IPR029058">
    <property type="entry name" value="AB_hydrolase_fold"/>
</dbReference>
<dbReference type="RefSeq" id="WP_205255147.1">
    <property type="nucleotide sequence ID" value="NZ_BAAAPV010000001.1"/>
</dbReference>